<protein>
    <submittedName>
        <fullName evidence="1">Uncharacterized protein</fullName>
    </submittedName>
</protein>
<gene>
    <name evidence="1" type="ORF">NCTC11466_02344</name>
</gene>
<dbReference type="KEGG" id="clap:NCTC11466_02344"/>
<evidence type="ECO:0000313" key="1">
    <source>
        <dbReference type="EMBL" id="VEB97799.1"/>
    </source>
</evidence>
<evidence type="ECO:0000313" key="2">
    <source>
        <dbReference type="Proteomes" id="UP000274122"/>
    </source>
</evidence>
<proteinExistence type="predicted"/>
<sequence>MREVVQTLIANLNINAAIRAALQGVQQVVFAVQSMAINAQRQRSLFQRVDSTLAFTDLQEADEQAVRFIIQQGGRKCGSSEPSSPEG</sequence>
<name>A0A447V2G0_9ENTR</name>
<accession>A0A447V2G0</accession>
<dbReference type="AlphaFoldDB" id="A0A447V2G0"/>
<dbReference type="EMBL" id="LR134201">
    <property type="protein sequence ID" value="VEB97799.1"/>
    <property type="molecule type" value="Genomic_DNA"/>
</dbReference>
<reference evidence="1 2" key="1">
    <citation type="submission" date="2018-12" db="EMBL/GenBank/DDBJ databases">
        <authorList>
            <consortium name="Pathogen Informatics"/>
        </authorList>
    </citation>
    <scope>NUCLEOTIDE SEQUENCE [LARGE SCALE GENOMIC DNA]</scope>
    <source>
        <strain evidence="1 2">NCTC11466</strain>
    </source>
</reference>
<dbReference type="Proteomes" id="UP000274122">
    <property type="component" value="Chromosome"/>
</dbReference>
<keyword evidence="2" id="KW-1185">Reference proteome</keyword>
<organism evidence="1 2">
    <name type="scientific">Cedecea lapagei</name>
    <dbReference type="NCBI Taxonomy" id="158823"/>
    <lineage>
        <taxon>Bacteria</taxon>
        <taxon>Pseudomonadati</taxon>
        <taxon>Pseudomonadota</taxon>
        <taxon>Gammaproteobacteria</taxon>
        <taxon>Enterobacterales</taxon>
        <taxon>Enterobacteriaceae</taxon>
        <taxon>Cedecea</taxon>
    </lineage>
</organism>